<name>A0A0U1QQK1_9BACL</name>
<dbReference type="PANTHER" id="PTHR33744:SF1">
    <property type="entry name" value="DNA-BINDING TRANSCRIPTIONAL ACTIVATOR ADER"/>
    <property type="match status" value="1"/>
</dbReference>
<evidence type="ECO:0000259" key="4">
    <source>
        <dbReference type="Pfam" id="PF17853"/>
    </source>
</evidence>
<dbReference type="Pfam" id="PF13556">
    <property type="entry name" value="HTH_30"/>
    <property type="match status" value="1"/>
</dbReference>
<evidence type="ECO:0000256" key="1">
    <source>
        <dbReference type="ARBA" id="ARBA00006754"/>
    </source>
</evidence>
<dbReference type="Gene3D" id="1.10.10.2840">
    <property type="entry name" value="PucR C-terminal helix-turn-helix domain"/>
    <property type="match status" value="1"/>
</dbReference>
<feature type="domain" description="CdaR GGDEF-like" evidence="4">
    <location>
        <begin position="291"/>
        <end position="421"/>
    </location>
</feature>
<evidence type="ECO:0000259" key="3">
    <source>
        <dbReference type="Pfam" id="PF13556"/>
    </source>
</evidence>
<dbReference type="InterPro" id="IPR041522">
    <property type="entry name" value="CdaR_GGDEF"/>
</dbReference>
<dbReference type="Pfam" id="PF17853">
    <property type="entry name" value="GGDEF_2"/>
    <property type="match status" value="1"/>
</dbReference>
<dbReference type="InterPro" id="IPR042070">
    <property type="entry name" value="PucR_C-HTH_sf"/>
</dbReference>
<dbReference type="STRING" id="1069536.SINU_04575"/>
<dbReference type="Pfam" id="PF07905">
    <property type="entry name" value="PucR"/>
    <property type="match status" value="1"/>
</dbReference>
<evidence type="ECO:0000259" key="2">
    <source>
        <dbReference type="Pfam" id="PF07905"/>
    </source>
</evidence>
<dbReference type="InterPro" id="IPR051448">
    <property type="entry name" value="CdaR-like_regulators"/>
</dbReference>
<reference evidence="5 6" key="1">
    <citation type="journal article" date="2011" name="J. Bacteriol.">
        <title>Draft genome sequence of Sporolactobacillus inulinus strain CASD, an efficient D-lactic acid-producing bacterium with high-concentration lactate tolerance capability.</title>
        <authorList>
            <person name="Yu B."/>
            <person name="Su F."/>
            <person name="Wang L."/>
            <person name="Xu K."/>
            <person name="Zhao B."/>
            <person name="Xu P."/>
        </authorList>
    </citation>
    <scope>NUCLEOTIDE SEQUENCE [LARGE SCALE GENOMIC DNA]</scope>
    <source>
        <strain evidence="5 6">CASD</strain>
    </source>
</reference>
<dbReference type="Proteomes" id="UP000035553">
    <property type="component" value="Unassembled WGS sequence"/>
</dbReference>
<proteinExistence type="inferred from homology"/>
<dbReference type="PANTHER" id="PTHR33744">
    <property type="entry name" value="CARBOHYDRATE DIACID REGULATOR"/>
    <property type="match status" value="1"/>
</dbReference>
<evidence type="ECO:0000313" key="6">
    <source>
        <dbReference type="Proteomes" id="UP000035553"/>
    </source>
</evidence>
<keyword evidence="6" id="KW-1185">Reference proteome</keyword>
<comment type="caution">
    <text evidence="5">The sequence shown here is derived from an EMBL/GenBank/DDBJ whole genome shotgun (WGS) entry which is preliminary data.</text>
</comment>
<feature type="domain" description="Purine catabolism PurC-like" evidence="2">
    <location>
        <begin position="5"/>
        <end position="124"/>
    </location>
</feature>
<feature type="domain" description="PucR C-terminal helix-turn-helix" evidence="3">
    <location>
        <begin position="474"/>
        <end position="531"/>
    </location>
</feature>
<dbReference type="EMBL" id="AFVQ02000054">
    <property type="protein sequence ID" value="KLI03095.1"/>
    <property type="molecule type" value="Genomic_DNA"/>
</dbReference>
<gene>
    <name evidence="5" type="ORF">SINU_04575</name>
</gene>
<comment type="similarity">
    <text evidence="1">Belongs to the CdaR family.</text>
</comment>
<evidence type="ECO:0000313" key="5">
    <source>
        <dbReference type="EMBL" id="KLI03095.1"/>
    </source>
</evidence>
<dbReference type="AlphaFoldDB" id="A0A0U1QQK1"/>
<dbReference type="InterPro" id="IPR025736">
    <property type="entry name" value="PucR_C-HTH_dom"/>
</dbReference>
<dbReference type="InterPro" id="IPR012914">
    <property type="entry name" value="PucR_dom"/>
</dbReference>
<dbReference type="RefSeq" id="WP_010027798.1">
    <property type="nucleotide sequence ID" value="NZ_AFVQ02000054.1"/>
</dbReference>
<accession>A0A0U1QQK1</accession>
<dbReference type="OrthoDB" id="142218at2"/>
<protein>
    <submittedName>
        <fullName evidence="5">Transcriptional regulator</fullName>
    </submittedName>
</protein>
<sequence>MKVSELFQIPMFSEFKLIAGQKGVDRELQNVNMMDAPDIIDYLKPNDWLITSGYHLRNNPDFFYTLVAQMAERGCAALGIKTRRFMNDIPEAVVRLANERSFPLIDLPNSLSLVDIGNQTLTQILDTRTKELQFAIDTHQQFTEHIMSGESTDRLLKRLSDMIGYPTILLDSYLKIIAASNRAFAHGLFTDRLADFEQTLFQQKANFASFSQMDSHQTYSLFVIYTYKKKRCFLLVCGHVPLSDRLLTLTVEQAMNVLAFELMKDEALEQTERKVRDAFFTNLILGAFSTRDELISRATEFGLADRQRSVCVVGELDADADPMSYTHFQMETDEVYSFLEGETAALPFAAHLFVRDHVCAIIFEVVASGDHGLRFLTPYLKKIQERVARFFSHTLSFGLSHPFSSLEDLPNAFHEAADALHAGAQMGKRAFLQIYQSRGIRDLLHRIPTEELSALYEQTLQELAHPKKEEEQVLLHTLFVFLESNCQISETAKKLFVHRNTVIYRIDKCENLLGADLKDPDTIFQIRFALRMKPLIERSSVTELRKNFKN</sequence>
<organism evidence="5 6">
    <name type="scientific">Sporolactobacillus inulinus CASD</name>
    <dbReference type="NCBI Taxonomy" id="1069536"/>
    <lineage>
        <taxon>Bacteria</taxon>
        <taxon>Bacillati</taxon>
        <taxon>Bacillota</taxon>
        <taxon>Bacilli</taxon>
        <taxon>Bacillales</taxon>
        <taxon>Sporolactobacillaceae</taxon>
        <taxon>Sporolactobacillus</taxon>
    </lineage>
</organism>